<evidence type="ECO:0000256" key="2">
    <source>
        <dbReference type="ARBA" id="ARBA00023015"/>
    </source>
</evidence>
<feature type="DNA-binding region" description="H-T-H motif" evidence="5">
    <location>
        <begin position="13"/>
        <end position="32"/>
    </location>
</feature>
<evidence type="ECO:0000256" key="1">
    <source>
        <dbReference type="ARBA" id="ARBA00022491"/>
    </source>
</evidence>
<organism evidence="7 8">
    <name type="scientific">Bosea rubneri</name>
    <dbReference type="NCBI Taxonomy" id="3075434"/>
    <lineage>
        <taxon>Bacteria</taxon>
        <taxon>Pseudomonadati</taxon>
        <taxon>Pseudomonadota</taxon>
        <taxon>Alphaproteobacteria</taxon>
        <taxon>Hyphomicrobiales</taxon>
        <taxon>Boseaceae</taxon>
        <taxon>Bosea</taxon>
    </lineage>
</organism>
<evidence type="ECO:0000256" key="4">
    <source>
        <dbReference type="ARBA" id="ARBA00023163"/>
    </source>
</evidence>
<name>A0ABU3SBY3_9HYPH</name>
<dbReference type="PANTHER" id="PTHR30055:SF228">
    <property type="entry name" value="TRANSCRIPTIONAL REGULATOR-RELATED"/>
    <property type="match status" value="1"/>
</dbReference>
<feature type="domain" description="HTH tetR-type" evidence="6">
    <location>
        <begin position="1"/>
        <end position="50"/>
    </location>
</feature>
<dbReference type="PANTHER" id="PTHR30055">
    <property type="entry name" value="HTH-TYPE TRANSCRIPTIONAL REGULATOR RUTR"/>
    <property type="match status" value="1"/>
</dbReference>
<dbReference type="RefSeq" id="WP_316020085.1">
    <property type="nucleotide sequence ID" value="NZ_JAWDID010000037.1"/>
</dbReference>
<gene>
    <name evidence="7" type="ORF">RKE40_20595</name>
</gene>
<dbReference type="Gene3D" id="1.10.357.10">
    <property type="entry name" value="Tetracycline Repressor, domain 2"/>
    <property type="match status" value="1"/>
</dbReference>
<dbReference type="InterPro" id="IPR039538">
    <property type="entry name" value="BetI_C"/>
</dbReference>
<comment type="caution">
    <text evidence="7">The sequence shown here is derived from an EMBL/GenBank/DDBJ whole genome shotgun (WGS) entry which is preliminary data.</text>
</comment>
<evidence type="ECO:0000256" key="5">
    <source>
        <dbReference type="PROSITE-ProRule" id="PRU00335"/>
    </source>
</evidence>
<protein>
    <submittedName>
        <fullName evidence="7">TetR/AcrR family transcriptional regulator</fullName>
    </submittedName>
</protein>
<evidence type="ECO:0000256" key="3">
    <source>
        <dbReference type="ARBA" id="ARBA00023125"/>
    </source>
</evidence>
<keyword evidence="2" id="KW-0805">Transcription regulation</keyword>
<keyword evidence="1" id="KW-0678">Repressor</keyword>
<proteinExistence type="predicted"/>
<keyword evidence="8" id="KW-1185">Reference proteome</keyword>
<accession>A0ABU3SBY3</accession>
<reference evidence="7 8" key="1">
    <citation type="submission" date="2023-09" db="EMBL/GenBank/DDBJ databases">
        <title>Whole genome shotgun sequencing (WGS) of Bosea sp. ZW T0_25, isolated from stored onions (Allium cepa).</title>
        <authorList>
            <person name="Stoll D.A."/>
            <person name="Huch M."/>
        </authorList>
    </citation>
    <scope>NUCLEOTIDE SEQUENCE [LARGE SCALE GENOMIC DNA]</scope>
    <source>
        <strain evidence="7 8">ZW T0_25</strain>
    </source>
</reference>
<dbReference type="PROSITE" id="PS01081">
    <property type="entry name" value="HTH_TETR_1"/>
    <property type="match status" value="1"/>
</dbReference>
<dbReference type="Proteomes" id="UP001254257">
    <property type="component" value="Unassembled WGS sequence"/>
</dbReference>
<evidence type="ECO:0000313" key="7">
    <source>
        <dbReference type="EMBL" id="MDU0342305.1"/>
    </source>
</evidence>
<evidence type="ECO:0000259" key="6">
    <source>
        <dbReference type="PROSITE" id="PS50977"/>
    </source>
</evidence>
<dbReference type="Pfam" id="PF00440">
    <property type="entry name" value="TetR_N"/>
    <property type="match status" value="1"/>
</dbReference>
<keyword evidence="4" id="KW-0804">Transcription</keyword>
<dbReference type="SUPFAM" id="SSF48498">
    <property type="entry name" value="Tetracyclin repressor-like, C-terminal domain"/>
    <property type="match status" value="1"/>
</dbReference>
<dbReference type="EMBL" id="JAWDID010000037">
    <property type="protein sequence ID" value="MDU0342305.1"/>
    <property type="molecule type" value="Genomic_DNA"/>
</dbReference>
<dbReference type="InterPro" id="IPR036271">
    <property type="entry name" value="Tet_transcr_reg_TetR-rel_C_sf"/>
</dbReference>
<dbReference type="Pfam" id="PF13977">
    <property type="entry name" value="TetR_C_6"/>
    <property type="match status" value="1"/>
</dbReference>
<dbReference type="InterPro" id="IPR023772">
    <property type="entry name" value="DNA-bd_HTH_TetR-type_CS"/>
</dbReference>
<dbReference type="PROSITE" id="PS50977">
    <property type="entry name" value="HTH_TETR_2"/>
    <property type="match status" value="1"/>
</dbReference>
<sequence>MDCIVELGIQGTSVRAVASKAGVSNGLIRHHFASKENLIAEAYSRTIAIITAPPLAVAAGDGPPTEKLRRFLVMSISGPVAEPRILSLWATFISQVHINDRFREIHRTQYVAYRAACRSLIEDVLAANGIRASADELHRLSIALNAIMDGLWLEGCLSAEEIDEALQIDIGLSSAERLLGVKLSRNLPD</sequence>
<keyword evidence="3 5" id="KW-0238">DNA-binding</keyword>
<dbReference type="InterPro" id="IPR001647">
    <property type="entry name" value="HTH_TetR"/>
</dbReference>
<dbReference type="SUPFAM" id="SSF46689">
    <property type="entry name" value="Homeodomain-like"/>
    <property type="match status" value="1"/>
</dbReference>
<dbReference type="InterPro" id="IPR009057">
    <property type="entry name" value="Homeodomain-like_sf"/>
</dbReference>
<evidence type="ECO:0000313" key="8">
    <source>
        <dbReference type="Proteomes" id="UP001254257"/>
    </source>
</evidence>
<dbReference type="InterPro" id="IPR050109">
    <property type="entry name" value="HTH-type_TetR-like_transc_reg"/>
</dbReference>